<dbReference type="AlphaFoldDB" id="A0A101SQE7"/>
<feature type="region of interest" description="Disordered" evidence="1">
    <location>
        <begin position="1"/>
        <end position="99"/>
    </location>
</feature>
<proteinExistence type="predicted"/>
<feature type="compositionally biased region" description="Low complexity" evidence="1">
    <location>
        <begin position="55"/>
        <end position="83"/>
    </location>
</feature>
<organism evidence="2 3">
    <name type="scientific">Streptomyces bungoensis</name>
    <dbReference type="NCBI Taxonomy" id="285568"/>
    <lineage>
        <taxon>Bacteria</taxon>
        <taxon>Bacillati</taxon>
        <taxon>Actinomycetota</taxon>
        <taxon>Actinomycetes</taxon>
        <taxon>Kitasatosporales</taxon>
        <taxon>Streptomycetaceae</taxon>
        <taxon>Streptomyces</taxon>
    </lineage>
</organism>
<name>A0A101SQE7_9ACTN</name>
<feature type="compositionally biased region" description="Polar residues" evidence="1">
    <location>
        <begin position="17"/>
        <end position="42"/>
    </location>
</feature>
<comment type="caution">
    <text evidence="2">The sequence shown here is derived from an EMBL/GenBank/DDBJ whole genome shotgun (WGS) entry which is preliminary data.</text>
</comment>
<keyword evidence="3" id="KW-1185">Reference proteome</keyword>
<dbReference type="Proteomes" id="UP000053024">
    <property type="component" value="Unassembled WGS sequence"/>
</dbReference>
<accession>A0A101SQE7</accession>
<reference evidence="2 3" key="1">
    <citation type="submission" date="2015-10" db="EMBL/GenBank/DDBJ databases">
        <title>Draft genome sequence of Streptomyces bungoensis DSM 41781, type strain for the species Streptomyces bungoensis.</title>
        <authorList>
            <person name="Ruckert C."/>
            <person name="Winkler A."/>
            <person name="Kalinowski J."/>
            <person name="Kampfer P."/>
            <person name="Glaeser S."/>
        </authorList>
    </citation>
    <scope>NUCLEOTIDE SEQUENCE [LARGE SCALE GENOMIC DNA]</scope>
    <source>
        <strain evidence="2 3">DSM 41781</strain>
    </source>
</reference>
<dbReference type="RefSeq" id="WP_061928740.1">
    <property type="nucleotide sequence ID" value="NZ_JBEYBH010000019.1"/>
</dbReference>
<evidence type="ECO:0000313" key="2">
    <source>
        <dbReference type="EMBL" id="KUN78250.1"/>
    </source>
</evidence>
<dbReference type="STRING" id="285568.AQJ66_31395"/>
<gene>
    <name evidence="2" type="ORF">AQJ66_31395</name>
</gene>
<protein>
    <submittedName>
        <fullName evidence="2">Uncharacterized protein</fullName>
    </submittedName>
</protein>
<dbReference type="EMBL" id="LMWX01000058">
    <property type="protein sequence ID" value="KUN78250.1"/>
    <property type="molecule type" value="Genomic_DNA"/>
</dbReference>
<sequence>MRAHRSGNRCSRAGGTDQRSSTLASLTSAGPSSRGVSRTSAASPLITALPWNDRSASGPGTAPAGPVTPAPTATAPHTPSSRTRLIRTPPRLGPRCPAP</sequence>
<evidence type="ECO:0000256" key="1">
    <source>
        <dbReference type="SAM" id="MobiDB-lite"/>
    </source>
</evidence>
<evidence type="ECO:0000313" key="3">
    <source>
        <dbReference type="Proteomes" id="UP000053024"/>
    </source>
</evidence>